<reference evidence="7 8" key="1">
    <citation type="journal article" date="2007" name="Nature">
        <title>Evolution of genes and genomes on the Drosophila phylogeny.</title>
        <authorList>
            <consortium name="Drosophila 12 Genomes Consortium"/>
            <person name="Clark A.G."/>
            <person name="Eisen M.B."/>
            <person name="Smith D.R."/>
            <person name="Bergman C.M."/>
            <person name="Oliver B."/>
            <person name="Markow T.A."/>
            <person name="Kaufman T.C."/>
            <person name="Kellis M."/>
            <person name="Gelbart W."/>
            <person name="Iyer V.N."/>
            <person name="Pollard D.A."/>
            <person name="Sackton T.B."/>
            <person name="Larracuente A.M."/>
            <person name="Singh N.D."/>
            <person name="Abad J.P."/>
            <person name="Abt D.N."/>
            <person name="Adryan B."/>
            <person name="Aguade M."/>
            <person name="Akashi H."/>
            <person name="Anderson W.W."/>
            <person name="Aquadro C.F."/>
            <person name="Ardell D.H."/>
            <person name="Arguello R."/>
            <person name="Artieri C.G."/>
            <person name="Barbash D.A."/>
            <person name="Barker D."/>
            <person name="Barsanti P."/>
            <person name="Batterham P."/>
            <person name="Batzoglou S."/>
            <person name="Begun D."/>
            <person name="Bhutkar A."/>
            <person name="Blanco E."/>
            <person name="Bosak S.A."/>
            <person name="Bradley R.K."/>
            <person name="Brand A.D."/>
            <person name="Brent M.R."/>
            <person name="Brooks A.N."/>
            <person name="Brown R.H."/>
            <person name="Butlin R.K."/>
            <person name="Caggese C."/>
            <person name="Calvi B.R."/>
            <person name="Bernardo de Carvalho A."/>
            <person name="Caspi A."/>
            <person name="Castrezana S."/>
            <person name="Celniker S.E."/>
            <person name="Chang J.L."/>
            <person name="Chapple C."/>
            <person name="Chatterji S."/>
            <person name="Chinwalla A."/>
            <person name="Civetta A."/>
            <person name="Clifton S.W."/>
            <person name="Comeron J.M."/>
            <person name="Costello J.C."/>
            <person name="Coyne J.A."/>
            <person name="Daub J."/>
            <person name="David R.G."/>
            <person name="Delcher A.L."/>
            <person name="Delehaunty K."/>
            <person name="Do C.B."/>
            <person name="Ebling H."/>
            <person name="Edwards K."/>
            <person name="Eickbush T."/>
            <person name="Evans J.D."/>
            <person name="Filipski A."/>
            <person name="Findeiss S."/>
            <person name="Freyhult E."/>
            <person name="Fulton L."/>
            <person name="Fulton R."/>
            <person name="Garcia A.C."/>
            <person name="Gardiner A."/>
            <person name="Garfield D.A."/>
            <person name="Garvin B.E."/>
            <person name="Gibson G."/>
            <person name="Gilbert D."/>
            <person name="Gnerre S."/>
            <person name="Godfrey J."/>
            <person name="Good R."/>
            <person name="Gotea V."/>
            <person name="Gravely B."/>
            <person name="Greenberg A.J."/>
            <person name="Griffiths-Jones S."/>
            <person name="Gross S."/>
            <person name="Guigo R."/>
            <person name="Gustafson E.A."/>
            <person name="Haerty W."/>
            <person name="Hahn M.W."/>
            <person name="Halligan D.L."/>
            <person name="Halpern A.L."/>
            <person name="Halter G.M."/>
            <person name="Han M.V."/>
            <person name="Heger A."/>
            <person name="Hillier L."/>
            <person name="Hinrichs A.S."/>
            <person name="Holmes I."/>
            <person name="Hoskins R.A."/>
            <person name="Hubisz M.J."/>
            <person name="Hultmark D."/>
            <person name="Huntley M.A."/>
            <person name="Jaffe D.B."/>
            <person name="Jagadeeshan S."/>
            <person name="Jeck W.R."/>
            <person name="Johnson J."/>
            <person name="Jones C.D."/>
            <person name="Jordan W.C."/>
            <person name="Karpen G.H."/>
            <person name="Kataoka E."/>
            <person name="Keightley P.D."/>
            <person name="Kheradpour P."/>
            <person name="Kirkness E.F."/>
            <person name="Koerich L.B."/>
            <person name="Kristiansen K."/>
            <person name="Kudrna D."/>
            <person name="Kulathinal R.J."/>
            <person name="Kumar S."/>
            <person name="Kwok R."/>
            <person name="Lander E."/>
            <person name="Langley C.H."/>
            <person name="Lapoint R."/>
            <person name="Lazzaro B.P."/>
            <person name="Lee S.J."/>
            <person name="Levesque L."/>
            <person name="Li R."/>
            <person name="Lin C.F."/>
            <person name="Lin M.F."/>
            <person name="Lindblad-Toh K."/>
            <person name="Llopart A."/>
            <person name="Long M."/>
            <person name="Low L."/>
            <person name="Lozovsky E."/>
            <person name="Lu J."/>
            <person name="Luo M."/>
            <person name="Machado C.A."/>
            <person name="Makalowski W."/>
            <person name="Marzo M."/>
            <person name="Matsuda M."/>
            <person name="Matzkin L."/>
            <person name="McAllister B."/>
            <person name="McBride C.S."/>
            <person name="McKernan B."/>
            <person name="McKernan K."/>
            <person name="Mendez-Lago M."/>
            <person name="Minx P."/>
            <person name="Mollenhauer M.U."/>
            <person name="Montooth K."/>
            <person name="Mount S.M."/>
            <person name="Mu X."/>
            <person name="Myers E."/>
            <person name="Negre B."/>
            <person name="Newfeld S."/>
            <person name="Nielsen R."/>
            <person name="Noor M.A."/>
            <person name="O'Grady P."/>
            <person name="Pachter L."/>
            <person name="Papaceit M."/>
            <person name="Parisi M.J."/>
            <person name="Parisi M."/>
            <person name="Parts L."/>
            <person name="Pedersen J.S."/>
            <person name="Pesole G."/>
            <person name="Phillippy A.M."/>
            <person name="Ponting C.P."/>
            <person name="Pop M."/>
            <person name="Porcelli D."/>
            <person name="Powell J.R."/>
            <person name="Prohaska S."/>
            <person name="Pruitt K."/>
            <person name="Puig M."/>
            <person name="Quesneville H."/>
            <person name="Ram K.R."/>
            <person name="Rand D."/>
            <person name="Rasmussen M.D."/>
            <person name="Reed L.K."/>
            <person name="Reenan R."/>
            <person name="Reily A."/>
            <person name="Remington K.A."/>
            <person name="Rieger T.T."/>
            <person name="Ritchie M.G."/>
            <person name="Robin C."/>
            <person name="Rogers Y.H."/>
            <person name="Rohde C."/>
            <person name="Rozas J."/>
            <person name="Rubenfield M.J."/>
            <person name="Ruiz A."/>
            <person name="Russo S."/>
            <person name="Salzberg S.L."/>
            <person name="Sanchez-Gracia A."/>
            <person name="Saranga D.J."/>
            <person name="Sato H."/>
            <person name="Schaeffer S.W."/>
            <person name="Schatz M.C."/>
            <person name="Schlenke T."/>
            <person name="Schwartz R."/>
            <person name="Segarra C."/>
            <person name="Singh R.S."/>
            <person name="Sirot L."/>
            <person name="Sirota M."/>
            <person name="Sisneros N.B."/>
            <person name="Smith C.D."/>
            <person name="Smith T.F."/>
            <person name="Spieth J."/>
            <person name="Stage D.E."/>
            <person name="Stark A."/>
            <person name="Stephan W."/>
            <person name="Strausberg R.L."/>
            <person name="Strempel S."/>
            <person name="Sturgill D."/>
            <person name="Sutton G."/>
            <person name="Sutton G.G."/>
            <person name="Tao W."/>
            <person name="Teichmann S."/>
            <person name="Tobari Y.N."/>
            <person name="Tomimura Y."/>
            <person name="Tsolas J.M."/>
            <person name="Valente V.L."/>
            <person name="Venter E."/>
            <person name="Venter J.C."/>
            <person name="Vicario S."/>
            <person name="Vieira F.G."/>
            <person name="Vilella A.J."/>
            <person name="Villasante A."/>
            <person name="Walenz B."/>
            <person name="Wang J."/>
            <person name="Wasserman M."/>
            <person name="Watts T."/>
            <person name="Wilson D."/>
            <person name="Wilson R.K."/>
            <person name="Wing R.A."/>
            <person name="Wolfner M.F."/>
            <person name="Wong A."/>
            <person name="Wong G.K."/>
            <person name="Wu C.I."/>
            <person name="Wu G."/>
            <person name="Yamamoto D."/>
            <person name="Yang H.P."/>
            <person name="Yang S.P."/>
            <person name="Yorke J.A."/>
            <person name="Yoshida K."/>
            <person name="Zdobnov E."/>
            <person name="Zhang P."/>
            <person name="Zhang Y."/>
            <person name="Zimin A.V."/>
            <person name="Baldwin J."/>
            <person name="Abdouelleil A."/>
            <person name="Abdulkadir J."/>
            <person name="Abebe A."/>
            <person name="Abera B."/>
            <person name="Abreu J."/>
            <person name="Acer S.C."/>
            <person name="Aftuck L."/>
            <person name="Alexander A."/>
            <person name="An P."/>
            <person name="Anderson E."/>
            <person name="Anderson S."/>
            <person name="Arachi H."/>
            <person name="Azer M."/>
            <person name="Bachantsang P."/>
            <person name="Barry A."/>
            <person name="Bayul T."/>
            <person name="Berlin A."/>
            <person name="Bessette D."/>
            <person name="Bloom T."/>
            <person name="Blye J."/>
            <person name="Boguslavskiy L."/>
            <person name="Bonnet C."/>
            <person name="Boukhgalter B."/>
            <person name="Bourzgui I."/>
            <person name="Brown A."/>
            <person name="Cahill P."/>
            <person name="Channer S."/>
            <person name="Cheshatsang Y."/>
            <person name="Chuda L."/>
            <person name="Citroen M."/>
            <person name="Collymore A."/>
            <person name="Cooke P."/>
            <person name="Costello M."/>
            <person name="D'Aco K."/>
            <person name="Daza R."/>
            <person name="De Haan G."/>
            <person name="DeGray S."/>
            <person name="DeMaso C."/>
            <person name="Dhargay N."/>
            <person name="Dooley K."/>
            <person name="Dooley E."/>
            <person name="Doricent M."/>
            <person name="Dorje P."/>
            <person name="Dorjee K."/>
            <person name="Dupes A."/>
            <person name="Elong R."/>
            <person name="Falk J."/>
            <person name="Farina A."/>
            <person name="Faro S."/>
            <person name="Ferguson D."/>
            <person name="Fisher S."/>
            <person name="Foley C.D."/>
            <person name="Franke A."/>
            <person name="Friedrich D."/>
            <person name="Gadbois L."/>
            <person name="Gearin G."/>
            <person name="Gearin C.R."/>
            <person name="Giannoukos G."/>
            <person name="Goode T."/>
            <person name="Graham J."/>
            <person name="Grandbois E."/>
            <person name="Grewal S."/>
            <person name="Gyaltsen K."/>
            <person name="Hafez N."/>
            <person name="Hagos B."/>
            <person name="Hall J."/>
            <person name="Henson C."/>
            <person name="Hollinger A."/>
            <person name="Honan T."/>
            <person name="Huard M.D."/>
            <person name="Hughes L."/>
            <person name="Hurhula B."/>
            <person name="Husby M.E."/>
            <person name="Kamat A."/>
            <person name="Kanga B."/>
            <person name="Kashin S."/>
            <person name="Khazanovich D."/>
            <person name="Kisner P."/>
            <person name="Lance K."/>
            <person name="Lara M."/>
            <person name="Lee W."/>
            <person name="Lennon N."/>
            <person name="Letendre F."/>
            <person name="LeVine R."/>
            <person name="Lipovsky A."/>
            <person name="Liu X."/>
            <person name="Liu J."/>
            <person name="Liu S."/>
            <person name="Lokyitsang T."/>
            <person name="Lokyitsang Y."/>
            <person name="Lubonja R."/>
            <person name="Lui A."/>
            <person name="MacDonald P."/>
            <person name="Magnisalis V."/>
            <person name="Maru K."/>
            <person name="Matthews C."/>
            <person name="McCusker W."/>
            <person name="McDonough S."/>
            <person name="Mehta T."/>
            <person name="Meldrim J."/>
            <person name="Meneus L."/>
            <person name="Mihai O."/>
            <person name="Mihalev A."/>
            <person name="Mihova T."/>
            <person name="Mittelman R."/>
            <person name="Mlenga V."/>
            <person name="Montmayeur A."/>
            <person name="Mulrain L."/>
            <person name="Navidi A."/>
            <person name="Naylor J."/>
            <person name="Negash T."/>
            <person name="Nguyen T."/>
            <person name="Nguyen N."/>
            <person name="Nicol R."/>
            <person name="Norbu C."/>
            <person name="Norbu N."/>
            <person name="Novod N."/>
            <person name="O'Neill B."/>
            <person name="Osman S."/>
            <person name="Markiewicz E."/>
            <person name="Oyono O.L."/>
            <person name="Patti C."/>
            <person name="Phunkhang P."/>
            <person name="Pierre F."/>
            <person name="Priest M."/>
            <person name="Raghuraman S."/>
            <person name="Rege F."/>
            <person name="Reyes R."/>
            <person name="Rise C."/>
            <person name="Rogov P."/>
            <person name="Ross K."/>
            <person name="Ryan E."/>
            <person name="Settipalli S."/>
            <person name="Shea T."/>
            <person name="Sherpa N."/>
            <person name="Shi L."/>
            <person name="Shih D."/>
            <person name="Sparrow T."/>
            <person name="Spaulding J."/>
            <person name="Stalker J."/>
            <person name="Stange-Thomann N."/>
            <person name="Stavropoulos S."/>
            <person name="Stone C."/>
            <person name="Strader C."/>
            <person name="Tesfaye S."/>
            <person name="Thomson T."/>
            <person name="Thoulutsang Y."/>
            <person name="Thoulutsang D."/>
            <person name="Topham K."/>
            <person name="Topping I."/>
            <person name="Tsamla T."/>
            <person name="Vassiliev H."/>
            <person name="Vo A."/>
            <person name="Wangchuk T."/>
            <person name="Wangdi T."/>
            <person name="Weiand M."/>
            <person name="Wilkinson J."/>
            <person name="Wilson A."/>
            <person name="Yadav S."/>
            <person name="Young G."/>
            <person name="Yu Q."/>
            <person name="Zembek L."/>
            <person name="Zhong D."/>
            <person name="Zimmer A."/>
            <person name="Zwirko Z."/>
            <person name="Jaffe D.B."/>
            <person name="Alvarez P."/>
            <person name="Brockman W."/>
            <person name="Butler J."/>
            <person name="Chin C."/>
            <person name="Gnerre S."/>
            <person name="Grabherr M."/>
            <person name="Kleber M."/>
            <person name="Mauceli E."/>
            <person name="MacCallum I."/>
        </authorList>
    </citation>
    <scope>NUCLEOTIDE SEQUENCE [LARGE SCALE GENOMIC DNA]</scope>
    <source>
        <strain evidence="8">Tucson 14024-0371.13</strain>
    </source>
</reference>
<keyword evidence="4 6" id="KW-1133">Transmembrane helix</keyword>
<organism evidence="7 8">
    <name type="scientific">Drosophila ananassae</name>
    <name type="common">Fruit fly</name>
    <dbReference type="NCBI Taxonomy" id="7217"/>
    <lineage>
        <taxon>Eukaryota</taxon>
        <taxon>Metazoa</taxon>
        <taxon>Ecdysozoa</taxon>
        <taxon>Arthropoda</taxon>
        <taxon>Hexapoda</taxon>
        <taxon>Insecta</taxon>
        <taxon>Pterygota</taxon>
        <taxon>Neoptera</taxon>
        <taxon>Endopterygota</taxon>
        <taxon>Diptera</taxon>
        <taxon>Brachycera</taxon>
        <taxon>Muscomorpha</taxon>
        <taxon>Ephydroidea</taxon>
        <taxon>Drosophilidae</taxon>
        <taxon>Drosophila</taxon>
        <taxon>Sophophora</taxon>
    </lineage>
</organism>
<evidence type="ECO:0000256" key="2">
    <source>
        <dbReference type="ARBA" id="ARBA00022475"/>
    </source>
</evidence>
<dbReference type="InParanoid" id="B3MBY7"/>
<evidence type="ECO:0000256" key="4">
    <source>
        <dbReference type="ARBA" id="ARBA00022989"/>
    </source>
</evidence>
<name>B3MBY7_DROAN</name>
<sequence length="352" mass="40134">MPDAVKWCLCSAYYYGRLTGVLNFEIDLKTGRTRVTNRANLYAALAQVVLTYFLVLQAMEPKFFRLFWWQANVLHEVVYLVMAGFRLGCILVSLMSRWQHRRQFIRLFHSFRCLVQEHPEITQNCRVGIASKCFCSTSLDALMLLMGVVMMWQYLTVFMGALRPTEAQSLVPNGGGVYVTRCCDLADRLDELAAAQSDLQALTERLSKTYSLQVFCMSLAYYLNFVGSAYLAFSVGKYTNITENWPPFFRALAVAYLVIFMSDSFLSTYNTFRLLNSHSEMSELLKQRSALPNGLDHRLETAFESFELNLARNPLALSVFGAYTIEPASLFSVVNSLITNAILLIQYDVENY</sequence>
<evidence type="ECO:0000313" key="8">
    <source>
        <dbReference type="Proteomes" id="UP000007801"/>
    </source>
</evidence>
<keyword evidence="8" id="KW-1185">Reference proteome</keyword>
<dbReference type="GO" id="GO:0005886">
    <property type="term" value="C:plasma membrane"/>
    <property type="evidence" value="ECO:0007669"/>
    <property type="project" value="UniProtKB-SubCell"/>
</dbReference>
<keyword evidence="6" id="KW-0807">Transducer</keyword>
<dbReference type="GO" id="GO:0050909">
    <property type="term" value="P:sensory perception of taste"/>
    <property type="evidence" value="ECO:0007669"/>
    <property type="project" value="InterPro"/>
</dbReference>
<evidence type="ECO:0000256" key="5">
    <source>
        <dbReference type="ARBA" id="ARBA00023136"/>
    </source>
</evidence>
<accession>B3MBY7</accession>
<dbReference type="Proteomes" id="UP000007801">
    <property type="component" value="Unassembled WGS sequence"/>
</dbReference>
<protein>
    <recommendedName>
        <fullName evidence="6">Gustatory receptor</fullName>
    </recommendedName>
</protein>
<feature type="transmembrane region" description="Helical" evidence="6">
    <location>
        <begin position="212"/>
        <end position="236"/>
    </location>
</feature>
<comment type="function">
    <text evidence="6">Gustatory receptor which mediates acceptance or avoidance behavior, depending on its substrates.</text>
</comment>
<comment type="similarity">
    <text evidence="6">Belongs to the insect chemoreceptor superfamily. Gustatory receptor (GR) family.</text>
</comment>
<dbReference type="Pfam" id="PF08395">
    <property type="entry name" value="7tm_7"/>
    <property type="match status" value="1"/>
</dbReference>
<evidence type="ECO:0000256" key="1">
    <source>
        <dbReference type="ARBA" id="ARBA00004651"/>
    </source>
</evidence>
<dbReference type="OMA" id="HRRQFIR"/>
<keyword evidence="6" id="KW-0675">Receptor</keyword>
<dbReference type="PhylomeDB" id="B3MBY7"/>
<comment type="subcellular location">
    <subcellularLocation>
        <location evidence="1 6">Cell membrane</location>
        <topology evidence="1 6">Multi-pass membrane protein</topology>
    </subcellularLocation>
</comment>
<keyword evidence="3 6" id="KW-0812">Transmembrane</keyword>
<dbReference type="InterPro" id="IPR013604">
    <property type="entry name" value="7TM_chemorcpt"/>
</dbReference>
<gene>
    <name evidence="7" type="primary">Dana\GF13319</name>
    <name evidence="7" type="synonym">dana_GLEANR_13333</name>
    <name evidence="7" type="ORF">GF13319</name>
</gene>
<keyword evidence="5 6" id="KW-0472">Membrane</keyword>
<dbReference type="AlphaFoldDB" id="B3MBY7"/>
<evidence type="ECO:0000256" key="3">
    <source>
        <dbReference type="ARBA" id="ARBA00022692"/>
    </source>
</evidence>
<keyword evidence="2 6" id="KW-1003">Cell membrane</keyword>
<dbReference type="EMBL" id="CH902619">
    <property type="protein sequence ID" value="EDV37174.1"/>
    <property type="molecule type" value="Genomic_DNA"/>
</dbReference>
<evidence type="ECO:0000256" key="6">
    <source>
        <dbReference type="RuleBase" id="RU363108"/>
    </source>
</evidence>
<dbReference type="GO" id="GO:0007165">
    <property type="term" value="P:signal transduction"/>
    <property type="evidence" value="ECO:0007669"/>
    <property type="project" value="UniProtKB-KW"/>
</dbReference>
<feature type="transmembrane region" description="Helical" evidence="6">
    <location>
        <begin position="248"/>
        <end position="269"/>
    </location>
</feature>
<dbReference type="OrthoDB" id="7856336at2759"/>
<evidence type="ECO:0000313" key="7">
    <source>
        <dbReference type="EMBL" id="EDV37174.1"/>
    </source>
</evidence>
<comment type="caution">
    <text evidence="6">Lacks conserved residue(s) required for the propagation of feature annotation.</text>
</comment>
<feature type="transmembrane region" description="Helical" evidence="6">
    <location>
        <begin position="39"/>
        <end position="57"/>
    </location>
</feature>
<proteinExistence type="inferred from homology"/>
<feature type="transmembrane region" description="Helical" evidence="6">
    <location>
        <begin position="77"/>
        <end position="96"/>
    </location>
</feature>
<dbReference type="HOGENOM" id="CLU_058694_0_0_1"/>